<gene>
    <name evidence="1" type="ORF">M0H32_28190</name>
</gene>
<evidence type="ECO:0008006" key="3">
    <source>
        <dbReference type="Google" id="ProtNLM"/>
    </source>
</evidence>
<dbReference type="Proteomes" id="UP001431221">
    <property type="component" value="Unassembled WGS sequence"/>
</dbReference>
<protein>
    <recommendedName>
        <fullName evidence="3">Glycosyl transferase family 28 C-terminal domain-containing protein</fullName>
    </recommendedName>
</protein>
<evidence type="ECO:0000313" key="2">
    <source>
        <dbReference type="Proteomes" id="UP001431221"/>
    </source>
</evidence>
<dbReference type="Gene3D" id="3.40.50.2000">
    <property type="entry name" value="Glycogen Phosphorylase B"/>
    <property type="match status" value="1"/>
</dbReference>
<proteinExistence type="predicted"/>
<keyword evidence="2" id="KW-1185">Reference proteome</keyword>
<dbReference type="RefSeq" id="WP_248160005.1">
    <property type="nucleotide sequence ID" value="NZ_JALNMJ010000040.1"/>
</dbReference>
<sequence>MIRDRVLFLSSNGVGLGHLSRQLAIATRLSAGVVPVFHTQSYGIALVRQFGIAGLWHQHHANNGLDIEDWNIALGLEVAALEKRLEPSAIIVDSPVVFTGFGTVLQESTAQKIWVRRGFWPEQHRRFLENARWFDTIIEPADLAQEFDAGPTTDQRSEVVSVPPVLLVNPYQRQPAHAARRILDVQEASRVVALQLGNSFGDRTQALRQKLIDVLLDFPVEILDLKSPLERSQNPITDTGRVKPVNIYPSFALSKAFDAFITAPGYNSFHECILGGMPTLFVPNTAPEMDRQDLRANWSVDKGLALSMDFDASQEEIRMKIGQLLSPEFANQVSTRSDDVNWTNGALDIAALLSKQQ</sequence>
<dbReference type="EMBL" id="JALNMJ010000040">
    <property type="protein sequence ID" value="MCK7616051.1"/>
    <property type="molecule type" value="Genomic_DNA"/>
</dbReference>
<organism evidence="1 2">
    <name type="scientific">Roseibium sediminicola</name>
    <dbReference type="NCBI Taxonomy" id="2933272"/>
    <lineage>
        <taxon>Bacteria</taxon>
        <taxon>Pseudomonadati</taxon>
        <taxon>Pseudomonadota</taxon>
        <taxon>Alphaproteobacteria</taxon>
        <taxon>Hyphomicrobiales</taxon>
        <taxon>Stappiaceae</taxon>
        <taxon>Roseibium</taxon>
    </lineage>
</organism>
<name>A0ABT0H315_9HYPH</name>
<evidence type="ECO:0000313" key="1">
    <source>
        <dbReference type="EMBL" id="MCK7616051.1"/>
    </source>
</evidence>
<comment type="caution">
    <text evidence="1">The sequence shown here is derived from an EMBL/GenBank/DDBJ whole genome shotgun (WGS) entry which is preliminary data.</text>
</comment>
<dbReference type="SUPFAM" id="SSF53756">
    <property type="entry name" value="UDP-Glycosyltransferase/glycogen phosphorylase"/>
    <property type="match status" value="1"/>
</dbReference>
<reference evidence="1" key="1">
    <citation type="submission" date="2022-04" db="EMBL/GenBank/DDBJ databases">
        <title>Roseibium sp. CAU 1639 isolated from mud.</title>
        <authorList>
            <person name="Kim W."/>
        </authorList>
    </citation>
    <scope>NUCLEOTIDE SEQUENCE</scope>
    <source>
        <strain evidence="1">CAU 1639</strain>
    </source>
</reference>
<accession>A0ABT0H315</accession>